<keyword evidence="1" id="KW-0812">Transmembrane</keyword>
<feature type="transmembrane region" description="Helical" evidence="1">
    <location>
        <begin position="134"/>
        <end position="160"/>
    </location>
</feature>
<keyword evidence="3" id="KW-1185">Reference proteome</keyword>
<dbReference type="AlphaFoldDB" id="A0AAP2CQ46"/>
<organism evidence="2 3">
    <name type="scientific">Harenicola maris</name>
    <dbReference type="NCBI Taxonomy" id="2841044"/>
    <lineage>
        <taxon>Bacteria</taxon>
        <taxon>Pseudomonadati</taxon>
        <taxon>Pseudomonadota</taxon>
        <taxon>Alphaproteobacteria</taxon>
        <taxon>Rhodobacterales</taxon>
        <taxon>Paracoccaceae</taxon>
        <taxon>Harenicola</taxon>
    </lineage>
</organism>
<evidence type="ECO:0000256" key="1">
    <source>
        <dbReference type="SAM" id="Phobius"/>
    </source>
</evidence>
<proteinExistence type="predicted"/>
<comment type="caution">
    <text evidence="2">The sequence shown here is derived from an EMBL/GenBank/DDBJ whole genome shotgun (WGS) entry which is preliminary data.</text>
</comment>
<evidence type="ECO:0000313" key="2">
    <source>
        <dbReference type="EMBL" id="MBT0958489.1"/>
    </source>
</evidence>
<reference evidence="2 3" key="1">
    <citation type="journal article" date="2021" name="Arch. Microbiol.">
        <title>Harenicola maris gen. nov., sp. nov. isolated from the Sea of Japan shallow sediments.</title>
        <authorList>
            <person name="Romanenko L.A."/>
            <person name="Kurilenko V.V."/>
            <person name="Chernysheva N.Y."/>
            <person name="Tekutyeva L.A."/>
            <person name="Velansky P.V."/>
            <person name="Svetashev V.I."/>
            <person name="Isaeva M.P."/>
        </authorList>
    </citation>
    <scope>NUCLEOTIDE SEQUENCE [LARGE SCALE GENOMIC DNA]</scope>
    <source>
        <strain evidence="2 3">KMM 3653</strain>
    </source>
</reference>
<feature type="transmembrane region" description="Helical" evidence="1">
    <location>
        <begin position="43"/>
        <end position="66"/>
    </location>
</feature>
<accession>A0AAP2CQ46</accession>
<gene>
    <name evidence="2" type="ORF">IV417_13950</name>
</gene>
<feature type="transmembrane region" description="Helical" evidence="1">
    <location>
        <begin position="78"/>
        <end position="96"/>
    </location>
</feature>
<feature type="transmembrane region" description="Helical" evidence="1">
    <location>
        <begin position="102"/>
        <end position="122"/>
    </location>
</feature>
<keyword evidence="1" id="KW-0472">Membrane</keyword>
<dbReference type="EMBL" id="JADQAZ010000003">
    <property type="protein sequence ID" value="MBT0958489.1"/>
    <property type="molecule type" value="Genomic_DNA"/>
</dbReference>
<feature type="transmembrane region" description="Helical" evidence="1">
    <location>
        <begin position="12"/>
        <end position="31"/>
    </location>
</feature>
<dbReference type="Proteomes" id="UP001315686">
    <property type="component" value="Unassembled WGS sequence"/>
</dbReference>
<evidence type="ECO:0000313" key="3">
    <source>
        <dbReference type="Proteomes" id="UP001315686"/>
    </source>
</evidence>
<name>A0AAP2CQ46_9RHOB</name>
<sequence>MTALIRRARRHPYFWLGIGALFLVSLSLFAGLRGFAMRRIDGFTWQVSTGLLLFVVLAYQWVLLAVRQMGLQSRMRMHFVAHRWMGIVTIVCFLLHAQRAGYGWTLALTLVFFFTGLSGLFSKEIVGYKRRWTYLLWLWCHICLAFSLVPMIAVHIWIALTFQGAR</sequence>
<dbReference type="RefSeq" id="WP_327794722.1">
    <property type="nucleotide sequence ID" value="NZ_JADQAZ010000003.1"/>
</dbReference>
<keyword evidence="1" id="KW-1133">Transmembrane helix</keyword>
<protein>
    <submittedName>
        <fullName evidence="2">Uncharacterized protein</fullName>
    </submittedName>
</protein>